<dbReference type="PIRSF" id="PIRSF002741">
    <property type="entry name" value="MppA"/>
    <property type="match status" value="1"/>
</dbReference>
<dbReference type="Pfam" id="PF00496">
    <property type="entry name" value="SBP_bac_5"/>
    <property type="match status" value="1"/>
</dbReference>
<keyword evidence="7" id="KW-1185">Reference proteome</keyword>
<comment type="similarity">
    <text evidence="2">Belongs to the bacterial solute-binding protein 5 family.</text>
</comment>
<dbReference type="SUPFAM" id="SSF53850">
    <property type="entry name" value="Periplasmic binding protein-like II"/>
    <property type="match status" value="1"/>
</dbReference>
<evidence type="ECO:0000256" key="1">
    <source>
        <dbReference type="ARBA" id="ARBA00004418"/>
    </source>
</evidence>
<name>A0AAW9FQ17_9HYPH</name>
<dbReference type="GO" id="GO:0030288">
    <property type="term" value="C:outer membrane-bounded periplasmic space"/>
    <property type="evidence" value="ECO:0007669"/>
    <property type="project" value="UniProtKB-ARBA"/>
</dbReference>
<dbReference type="InterPro" id="IPR030678">
    <property type="entry name" value="Peptide/Ni-bd"/>
</dbReference>
<evidence type="ECO:0000256" key="2">
    <source>
        <dbReference type="ARBA" id="ARBA00005695"/>
    </source>
</evidence>
<protein>
    <submittedName>
        <fullName evidence="5">ABC transporter substrate-binding protein</fullName>
    </submittedName>
</protein>
<evidence type="ECO:0000313" key="7">
    <source>
        <dbReference type="Proteomes" id="UP001277561"/>
    </source>
</evidence>
<comment type="caution">
    <text evidence="5">The sequence shown here is derived from an EMBL/GenBank/DDBJ whole genome shotgun (WGS) entry which is preliminary data.</text>
</comment>
<evidence type="ECO:0000259" key="4">
    <source>
        <dbReference type="Pfam" id="PF00496"/>
    </source>
</evidence>
<keyword evidence="3" id="KW-0732">Signal</keyword>
<dbReference type="Gene3D" id="3.10.105.10">
    <property type="entry name" value="Dipeptide-binding Protein, Domain 3"/>
    <property type="match status" value="1"/>
</dbReference>
<comment type="subcellular location">
    <subcellularLocation>
        <location evidence="1">Periplasm</location>
    </subcellularLocation>
</comment>
<dbReference type="InterPro" id="IPR000914">
    <property type="entry name" value="SBP_5_dom"/>
</dbReference>
<dbReference type="AlphaFoldDB" id="A0AAW9FQ17"/>
<dbReference type="InterPro" id="IPR039424">
    <property type="entry name" value="SBP_5"/>
</dbReference>
<evidence type="ECO:0000313" key="6">
    <source>
        <dbReference type="EMBL" id="MDX8330806.1"/>
    </source>
</evidence>
<feature type="signal peptide" evidence="3">
    <location>
        <begin position="1"/>
        <end position="24"/>
    </location>
</feature>
<dbReference type="GO" id="GO:0043190">
    <property type="term" value="C:ATP-binding cassette (ABC) transporter complex"/>
    <property type="evidence" value="ECO:0007669"/>
    <property type="project" value="InterPro"/>
</dbReference>
<gene>
    <name evidence="5" type="ORF">RMR22_21705</name>
    <name evidence="6" type="ORF">RMS29_16390</name>
</gene>
<dbReference type="GO" id="GO:1904680">
    <property type="term" value="F:peptide transmembrane transporter activity"/>
    <property type="evidence" value="ECO:0007669"/>
    <property type="project" value="TreeGrafter"/>
</dbReference>
<dbReference type="EMBL" id="JAVRAD010000007">
    <property type="protein sequence ID" value="MDX8330806.1"/>
    <property type="molecule type" value="Genomic_DNA"/>
</dbReference>
<accession>A0AAW9FQ17</accession>
<sequence length="504" mass="55806">MTIRTSIIMGLSAALLLSAGQVAAQQSKTVKIVLPAGPDRLDPCETPRSVIGRIIKQNVVETLVELDYAKRTTLPRLAESWEQTSPNEWVFKLHQGINFHDGAPFDAKSVIYSVERTTDPALTCITRTKYFDGTDITATEIDAHTVKFTTKNPVPILPTLLAQLAIASPNTPKGKYTTEPIGTGPYKFDSWTQGEKVVLKRNDAYWGEKPLIDQATYVWRTESSVAAAMVETGEADLAFSIAPQDATNPETDKVYPNSDSAMFRLSVDIPPLNDIRVRKAINLAIDRKAFLGSIISDKAELATQQIGPSVLGFNTALKPWPYDPEQAMKLLAEAKAAGVDVTKEIRMVGRPAMFANSNEFVEAAAEMLRGVGLNIKLDNLEMSQWLQMANKPFAAERQPNVFLTMHDNNSGDAAFTAFFKYHSNGRQSELHDPQLDALIVDAGTQSGDKRVAEYNEVFRRIYEDIVSDVPLFYMVNYMRVGSRIDFTPTIANAVELQLARLKLK</sequence>
<dbReference type="Proteomes" id="UP001277561">
    <property type="component" value="Unassembled WGS sequence"/>
</dbReference>
<evidence type="ECO:0000313" key="5">
    <source>
        <dbReference type="EMBL" id="MDX8304878.1"/>
    </source>
</evidence>
<organism evidence="5">
    <name type="scientific">Agrobacterium rosae</name>
    <dbReference type="NCBI Taxonomy" id="1972867"/>
    <lineage>
        <taxon>Bacteria</taxon>
        <taxon>Pseudomonadati</taxon>
        <taxon>Pseudomonadota</taxon>
        <taxon>Alphaproteobacteria</taxon>
        <taxon>Hyphomicrobiales</taxon>
        <taxon>Rhizobiaceae</taxon>
        <taxon>Rhizobium/Agrobacterium group</taxon>
        <taxon>Agrobacterium</taxon>
    </lineage>
</organism>
<dbReference type="RefSeq" id="WP_245445351.1">
    <property type="nucleotide sequence ID" value="NZ_CP133552.1"/>
</dbReference>
<feature type="chain" id="PRO_5043656476" evidence="3">
    <location>
        <begin position="25"/>
        <end position="504"/>
    </location>
</feature>
<dbReference type="GeneID" id="86879009"/>
<evidence type="ECO:0000256" key="3">
    <source>
        <dbReference type="SAM" id="SignalP"/>
    </source>
</evidence>
<dbReference type="PANTHER" id="PTHR30290">
    <property type="entry name" value="PERIPLASMIC BINDING COMPONENT OF ABC TRANSPORTER"/>
    <property type="match status" value="1"/>
</dbReference>
<proteinExistence type="inferred from homology"/>
<feature type="domain" description="Solute-binding protein family 5" evidence="4">
    <location>
        <begin position="75"/>
        <end position="388"/>
    </location>
</feature>
<reference evidence="5 7" key="1">
    <citation type="journal article" date="2023" name="Phytobiomes J">
        <title>Deciphering the key players within the bacterial microbiota associated with aerial crown gall tumors on rhododendron: Insights into the gallobiome.</title>
        <authorList>
            <person name="Kuzmanovic N."/>
            <person name="Nesme J."/>
            <person name="Wolf J."/>
            <person name="Neumann-Schaal M."/>
            <person name="Petersen J."/>
            <person name="Fernandez-Gnecco G."/>
            <person name="Sproeer C."/>
            <person name="Bunk B."/>
            <person name="Overmann J."/>
            <person name="Sorensen S.J."/>
            <person name="Idczak E."/>
            <person name="Smalla K."/>
        </authorList>
    </citation>
    <scope>NUCLEOTIDE SEQUENCE</scope>
    <source>
        <strain evidence="5">Rho-11.1</strain>
        <strain evidence="7">rho-14.1</strain>
        <strain evidence="6">Rho-14.1</strain>
    </source>
</reference>
<dbReference type="Gene3D" id="3.40.190.10">
    <property type="entry name" value="Periplasmic binding protein-like II"/>
    <property type="match status" value="1"/>
</dbReference>
<dbReference type="GO" id="GO:0015833">
    <property type="term" value="P:peptide transport"/>
    <property type="evidence" value="ECO:0007669"/>
    <property type="project" value="TreeGrafter"/>
</dbReference>
<dbReference type="EMBL" id="JAVRAF010000011">
    <property type="protein sequence ID" value="MDX8304878.1"/>
    <property type="molecule type" value="Genomic_DNA"/>
</dbReference>